<organism evidence="2 3">
    <name type="scientific">Cajanus cajan</name>
    <name type="common">Pigeon pea</name>
    <name type="synonym">Cajanus indicus</name>
    <dbReference type="NCBI Taxonomy" id="3821"/>
    <lineage>
        <taxon>Eukaryota</taxon>
        <taxon>Viridiplantae</taxon>
        <taxon>Streptophyta</taxon>
        <taxon>Embryophyta</taxon>
        <taxon>Tracheophyta</taxon>
        <taxon>Spermatophyta</taxon>
        <taxon>Magnoliopsida</taxon>
        <taxon>eudicotyledons</taxon>
        <taxon>Gunneridae</taxon>
        <taxon>Pentapetalae</taxon>
        <taxon>rosids</taxon>
        <taxon>fabids</taxon>
        <taxon>Fabales</taxon>
        <taxon>Fabaceae</taxon>
        <taxon>Papilionoideae</taxon>
        <taxon>50 kb inversion clade</taxon>
        <taxon>NPAAA clade</taxon>
        <taxon>indigoferoid/millettioid clade</taxon>
        <taxon>Phaseoleae</taxon>
        <taxon>Cajanus</taxon>
    </lineage>
</organism>
<reference evidence="2" key="1">
    <citation type="journal article" date="2012" name="Nat. Biotechnol.">
        <title>Draft genome sequence of pigeonpea (Cajanus cajan), an orphan legume crop of resource-poor farmers.</title>
        <authorList>
            <person name="Varshney R.K."/>
            <person name="Chen W."/>
            <person name="Li Y."/>
            <person name="Bharti A.K."/>
            <person name="Saxena R.K."/>
            <person name="Schlueter J.A."/>
            <person name="Donoghue M.T."/>
            <person name="Azam S."/>
            <person name="Fan G."/>
            <person name="Whaley A.M."/>
            <person name="Farmer A.D."/>
            <person name="Sheridan J."/>
            <person name="Iwata A."/>
            <person name="Tuteja R."/>
            <person name="Penmetsa R.V."/>
            <person name="Wu W."/>
            <person name="Upadhyaya H.D."/>
            <person name="Yang S.P."/>
            <person name="Shah T."/>
            <person name="Saxena K.B."/>
            <person name="Michael T."/>
            <person name="McCombie W.R."/>
            <person name="Yang B."/>
            <person name="Zhang G."/>
            <person name="Yang H."/>
            <person name="Wang J."/>
            <person name="Spillane C."/>
            <person name="Cook D.R."/>
            <person name="May G.D."/>
            <person name="Xu X."/>
            <person name="Jackson S.A."/>
        </authorList>
    </citation>
    <scope>NUCLEOTIDE SEQUENCE [LARGE SCALE GENOMIC DNA]</scope>
</reference>
<keyword evidence="1" id="KW-0472">Membrane</keyword>
<dbReference type="PANTHER" id="PTHR47074:SF75">
    <property type="entry name" value="RNASE H TYPE-1 DOMAIN-CONTAINING PROTEIN"/>
    <property type="match status" value="1"/>
</dbReference>
<dbReference type="AlphaFoldDB" id="A0A151RCQ0"/>
<gene>
    <name evidence="2" type="ORF">KK1_038266</name>
</gene>
<proteinExistence type="predicted"/>
<keyword evidence="1" id="KW-1133">Transmembrane helix</keyword>
<evidence type="ECO:0000256" key="1">
    <source>
        <dbReference type="SAM" id="Phobius"/>
    </source>
</evidence>
<keyword evidence="1" id="KW-0812">Transmembrane</keyword>
<dbReference type="OMA" id="WHESHSI"/>
<dbReference type="InterPro" id="IPR052929">
    <property type="entry name" value="RNase_H-like_EbsB-rel"/>
</dbReference>
<dbReference type="InterPro" id="IPR044730">
    <property type="entry name" value="RNase_H-like_dom_plant"/>
</dbReference>
<protein>
    <submittedName>
        <fullName evidence="2">Ribonuclease H protein At1g65750 family</fullName>
    </submittedName>
</protein>
<accession>A0A151RCQ0</accession>
<dbReference type="EMBL" id="KQ483839">
    <property type="protein sequence ID" value="KYP40398.1"/>
    <property type="molecule type" value="Genomic_DNA"/>
</dbReference>
<evidence type="ECO:0000313" key="3">
    <source>
        <dbReference type="Proteomes" id="UP000075243"/>
    </source>
</evidence>
<dbReference type="CDD" id="cd06222">
    <property type="entry name" value="RNase_H_like"/>
    <property type="match status" value="1"/>
</dbReference>
<keyword evidence="3" id="KW-1185">Reference proteome</keyword>
<name>A0A151RCQ0_CAJCA</name>
<feature type="transmembrane region" description="Helical" evidence="1">
    <location>
        <begin position="14"/>
        <end position="36"/>
    </location>
</feature>
<dbReference type="Gramene" id="C.cajan_40971.t">
    <property type="protein sequence ID" value="C.cajan_40971.t.cds1"/>
    <property type="gene ID" value="C.cajan_40971"/>
</dbReference>
<dbReference type="PANTHER" id="PTHR47074">
    <property type="entry name" value="BNAC02G40300D PROTEIN"/>
    <property type="match status" value="1"/>
</dbReference>
<evidence type="ECO:0000313" key="2">
    <source>
        <dbReference type="EMBL" id="KYP40398.1"/>
    </source>
</evidence>
<dbReference type="Proteomes" id="UP000075243">
    <property type="component" value="Unassembled WGS sequence"/>
</dbReference>
<sequence>MIWLFRNKLRFKNVGILILLAIPIIISVVSLFGSFFKWHESHSIGEFRILKYFLVPIHPLRLVRVTQVDWHPHACGFIKCNIDGGAWGSPGHATSGGLFRDNSGTFLGGFVLCIGVVDALKAKLVATMLGIKYTFSIG</sequence>